<keyword evidence="3" id="KW-1133">Transmembrane helix</keyword>
<evidence type="ECO:0000256" key="1">
    <source>
        <dbReference type="ARBA" id="ARBA00022679"/>
    </source>
</evidence>
<dbReference type="PANTHER" id="PTHR10434:SF11">
    <property type="entry name" value="1-ACYL-SN-GLYCEROL-3-PHOSPHATE ACYLTRANSFERASE"/>
    <property type="match status" value="1"/>
</dbReference>
<evidence type="ECO:0000256" key="2">
    <source>
        <dbReference type="ARBA" id="ARBA00023315"/>
    </source>
</evidence>
<feature type="transmembrane region" description="Helical" evidence="3">
    <location>
        <begin position="41"/>
        <end position="60"/>
    </location>
</feature>
<keyword evidence="1 5" id="KW-0808">Transferase</keyword>
<evidence type="ECO:0000259" key="4">
    <source>
        <dbReference type="SMART" id="SM00563"/>
    </source>
</evidence>
<gene>
    <name evidence="5" type="ORF">MNBD_NITROSPINAE02-2083</name>
</gene>
<sequence length="247" mass="28331">MRVIFSIYSWGTYLLLGAIYVVAMAPVTIFAELTGRRYPCLFMAANAKFFRSWILVLFFVRRSVRNVDTIAEARKKNGRLIIVCNHQSLLDVAFIYPYITPFFSFVKNSFSRVPFMRLYIKHSGYIFVDVSNPVNMKMAYDSARRRIENKETILLFPEGTRTGGAKMNEFKDGAFRLAVDTKATIIPMAVSGTCDFVQNRSIIMTKRPPHYFTLQVGEPIEHSEYGDDAGIAKTLAKERIERMLMAR</sequence>
<evidence type="ECO:0000313" key="5">
    <source>
        <dbReference type="EMBL" id="VAX21395.1"/>
    </source>
</evidence>
<dbReference type="EMBL" id="UOGE01000066">
    <property type="protein sequence ID" value="VAX21395.1"/>
    <property type="molecule type" value="Genomic_DNA"/>
</dbReference>
<dbReference type="Pfam" id="PF01553">
    <property type="entry name" value="Acyltransferase"/>
    <property type="match status" value="1"/>
</dbReference>
<organism evidence="5">
    <name type="scientific">hydrothermal vent metagenome</name>
    <dbReference type="NCBI Taxonomy" id="652676"/>
    <lineage>
        <taxon>unclassified sequences</taxon>
        <taxon>metagenomes</taxon>
        <taxon>ecological metagenomes</taxon>
    </lineage>
</organism>
<dbReference type="PANTHER" id="PTHR10434">
    <property type="entry name" value="1-ACYL-SN-GLYCEROL-3-PHOSPHATE ACYLTRANSFERASE"/>
    <property type="match status" value="1"/>
</dbReference>
<dbReference type="SUPFAM" id="SSF69593">
    <property type="entry name" value="Glycerol-3-phosphate (1)-acyltransferase"/>
    <property type="match status" value="1"/>
</dbReference>
<dbReference type="SMART" id="SM00563">
    <property type="entry name" value="PlsC"/>
    <property type="match status" value="1"/>
</dbReference>
<protein>
    <submittedName>
        <fullName evidence="5">Acyl-CoA:1-acyl-sn-glycerol-3-phosphate acyltransferase</fullName>
        <ecNumber evidence="5">2.3.1.51</ecNumber>
    </submittedName>
</protein>
<keyword evidence="2 5" id="KW-0012">Acyltransferase</keyword>
<keyword evidence="3" id="KW-0472">Membrane</keyword>
<dbReference type="EC" id="2.3.1.51" evidence="5"/>
<feature type="domain" description="Phospholipid/glycerol acyltransferase" evidence="4">
    <location>
        <begin position="80"/>
        <end position="193"/>
    </location>
</feature>
<keyword evidence="3" id="KW-0812">Transmembrane</keyword>
<feature type="transmembrane region" description="Helical" evidence="3">
    <location>
        <begin position="7"/>
        <end position="29"/>
    </location>
</feature>
<feature type="transmembrane region" description="Helical" evidence="3">
    <location>
        <begin position="80"/>
        <end position="99"/>
    </location>
</feature>
<accession>A0A3B1CQX5</accession>
<reference evidence="5" key="1">
    <citation type="submission" date="2018-06" db="EMBL/GenBank/DDBJ databases">
        <authorList>
            <person name="Zhirakovskaya E."/>
        </authorList>
    </citation>
    <scope>NUCLEOTIDE SEQUENCE</scope>
</reference>
<dbReference type="InterPro" id="IPR002123">
    <property type="entry name" value="Plipid/glycerol_acylTrfase"/>
</dbReference>
<proteinExistence type="predicted"/>
<dbReference type="CDD" id="cd07989">
    <property type="entry name" value="LPLAT_AGPAT-like"/>
    <property type="match status" value="1"/>
</dbReference>
<dbReference type="GO" id="GO:0006654">
    <property type="term" value="P:phosphatidic acid biosynthetic process"/>
    <property type="evidence" value="ECO:0007669"/>
    <property type="project" value="TreeGrafter"/>
</dbReference>
<dbReference type="AlphaFoldDB" id="A0A3B1CQX5"/>
<evidence type="ECO:0000256" key="3">
    <source>
        <dbReference type="SAM" id="Phobius"/>
    </source>
</evidence>
<dbReference type="GO" id="GO:0003841">
    <property type="term" value="F:1-acylglycerol-3-phosphate O-acyltransferase activity"/>
    <property type="evidence" value="ECO:0007669"/>
    <property type="project" value="UniProtKB-EC"/>
</dbReference>
<name>A0A3B1CQX5_9ZZZZ</name>